<evidence type="ECO:0000313" key="4">
    <source>
        <dbReference type="Proteomes" id="UP001304895"/>
    </source>
</evidence>
<organism evidence="3 4">
    <name type="scientific">Trichocladium antarcticum</name>
    <dbReference type="NCBI Taxonomy" id="1450529"/>
    <lineage>
        <taxon>Eukaryota</taxon>
        <taxon>Fungi</taxon>
        <taxon>Dikarya</taxon>
        <taxon>Ascomycota</taxon>
        <taxon>Pezizomycotina</taxon>
        <taxon>Sordariomycetes</taxon>
        <taxon>Sordariomycetidae</taxon>
        <taxon>Sordariales</taxon>
        <taxon>Chaetomiaceae</taxon>
        <taxon>Trichocladium</taxon>
    </lineage>
</organism>
<reference evidence="3" key="2">
    <citation type="submission" date="2023-05" db="EMBL/GenBank/DDBJ databases">
        <authorList>
            <consortium name="Lawrence Berkeley National Laboratory"/>
            <person name="Steindorff A."/>
            <person name="Hensen N."/>
            <person name="Bonometti L."/>
            <person name="Westerberg I."/>
            <person name="Brannstrom I.O."/>
            <person name="Guillou S."/>
            <person name="Cros-Aarteil S."/>
            <person name="Calhoun S."/>
            <person name="Haridas S."/>
            <person name="Kuo A."/>
            <person name="Mondo S."/>
            <person name="Pangilinan J."/>
            <person name="Riley R."/>
            <person name="Labutti K."/>
            <person name="Andreopoulos B."/>
            <person name="Lipzen A."/>
            <person name="Chen C."/>
            <person name="Yanf M."/>
            <person name="Daum C."/>
            <person name="Ng V."/>
            <person name="Clum A."/>
            <person name="Ohm R."/>
            <person name="Martin F."/>
            <person name="Silar P."/>
            <person name="Natvig D."/>
            <person name="Lalanne C."/>
            <person name="Gautier V."/>
            <person name="Ament-Velasquez S.L."/>
            <person name="Kruys A."/>
            <person name="Hutchinson M.I."/>
            <person name="Powell A.J."/>
            <person name="Barry K."/>
            <person name="Miller A.N."/>
            <person name="Grigoriev I.V."/>
            <person name="Debuchy R."/>
            <person name="Gladieux P."/>
            <person name="Thoren M.H."/>
            <person name="Johannesson H."/>
        </authorList>
    </citation>
    <scope>NUCLEOTIDE SEQUENCE</scope>
    <source>
        <strain evidence="3">CBS 123565</strain>
    </source>
</reference>
<dbReference type="Proteomes" id="UP001304895">
    <property type="component" value="Unassembled WGS sequence"/>
</dbReference>
<gene>
    <name evidence="3" type="ORF">BT67DRAFT_121130</name>
</gene>
<evidence type="ECO:0000256" key="2">
    <source>
        <dbReference type="SAM" id="SignalP"/>
    </source>
</evidence>
<feature type="compositionally biased region" description="Basic and acidic residues" evidence="1">
    <location>
        <begin position="236"/>
        <end position="247"/>
    </location>
</feature>
<keyword evidence="2" id="KW-0732">Signal</keyword>
<feature type="region of interest" description="Disordered" evidence="1">
    <location>
        <begin position="297"/>
        <end position="331"/>
    </location>
</feature>
<dbReference type="EMBL" id="MU853402">
    <property type="protein sequence ID" value="KAK4137790.1"/>
    <property type="molecule type" value="Genomic_DNA"/>
</dbReference>
<protein>
    <submittedName>
        <fullName evidence="3">Uncharacterized protein</fullName>
    </submittedName>
</protein>
<accession>A0AAN6USB7</accession>
<evidence type="ECO:0000313" key="3">
    <source>
        <dbReference type="EMBL" id="KAK4137790.1"/>
    </source>
</evidence>
<name>A0AAN6USB7_9PEZI</name>
<dbReference type="AlphaFoldDB" id="A0AAN6USB7"/>
<reference evidence="3" key="1">
    <citation type="journal article" date="2023" name="Mol. Phylogenet. Evol.">
        <title>Genome-scale phylogeny and comparative genomics of the fungal order Sordariales.</title>
        <authorList>
            <person name="Hensen N."/>
            <person name="Bonometti L."/>
            <person name="Westerberg I."/>
            <person name="Brannstrom I.O."/>
            <person name="Guillou S."/>
            <person name="Cros-Aarteil S."/>
            <person name="Calhoun S."/>
            <person name="Haridas S."/>
            <person name="Kuo A."/>
            <person name="Mondo S."/>
            <person name="Pangilinan J."/>
            <person name="Riley R."/>
            <person name="LaButti K."/>
            <person name="Andreopoulos B."/>
            <person name="Lipzen A."/>
            <person name="Chen C."/>
            <person name="Yan M."/>
            <person name="Daum C."/>
            <person name="Ng V."/>
            <person name="Clum A."/>
            <person name="Steindorff A."/>
            <person name="Ohm R.A."/>
            <person name="Martin F."/>
            <person name="Silar P."/>
            <person name="Natvig D.O."/>
            <person name="Lalanne C."/>
            <person name="Gautier V."/>
            <person name="Ament-Velasquez S.L."/>
            <person name="Kruys A."/>
            <person name="Hutchinson M.I."/>
            <person name="Powell A.J."/>
            <person name="Barry K."/>
            <person name="Miller A.N."/>
            <person name="Grigoriev I.V."/>
            <person name="Debuchy R."/>
            <person name="Gladieux P."/>
            <person name="Hiltunen Thoren M."/>
            <person name="Johannesson H."/>
        </authorList>
    </citation>
    <scope>NUCLEOTIDE SEQUENCE</scope>
    <source>
        <strain evidence="3">CBS 123565</strain>
    </source>
</reference>
<feature type="compositionally biased region" description="Low complexity" evidence="1">
    <location>
        <begin position="393"/>
        <end position="424"/>
    </location>
</feature>
<feature type="region of interest" description="Disordered" evidence="1">
    <location>
        <begin position="213"/>
        <end position="253"/>
    </location>
</feature>
<proteinExistence type="predicted"/>
<keyword evidence="4" id="KW-1185">Reference proteome</keyword>
<feature type="region of interest" description="Disordered" evidence="1">
    <location>
        <begin position="122"/>
        <end position="144"/>
    </location>
</feature>
<evidence type="ECO:0000256" key="1">
    <source>
        <dbReference type="SAM" id="MobiDB-lite"/>
    </source>
</evidence>
<feature type="region of interest" description="Disordered" evidence="1">
    <location>
        <begin position="393"/>
        <end position="450"/>
    </location>
</feature>
<feature type="signal peptide" evidence="2">
    <location>
        <begin position="1"/>
        <end position="16"/>
    </location>
</feature>
<feature type="chain" id="PRO_5043045360" evidence="2">
    <location>
        <begin position="17"/>
        <end position="475"/>
    </location>
</feature>
<sequence length="475" mass="47517">MKYAIALVAAIGLASAASIPRIADNKPSVRTAGDFALPFQVDGEAAAVEKRAPKGGKSSFGKTVAGDLLVGSTLAAAQAGLEGNGEPAAVERRAYKGGKSNFIKTVAGDLLVGSTLTAAQAGLEGNGEPSAVERRSSKGAGGKSNFGKTVAGDLLVGSTLAAAQAGLEGNGEPAAVERRTLKDSDRSNAADFGRAAAGETVDSSAAAAIRAALGANEEPTSVDDQERSGTAEPNEESARVEKREPKSNFRKAGKLLGSVGTDIIKEAGSDVLGSATTSTAQPAATPVQKRQVQFGKAGLSPGPVRIPDDSLGPNSVISRRAPRRGSGMGKDLASNFVTSATIAAAQAGLQSGEEQEAAVNKRSLPSTTIDRRKFPVGPIIKGLSKLIKSGSKAMDAVGSGSSDSGSSSSSSSNEKRAAAPARPTHPTRRSSGTTGGNAIVGSKTSGASETMSRQGMMGYAAVAGMAVAVALTAAL</sequence>
<comment type="caution">
    <text evidence="3">The sequence shown here is derived from an EMBL/GenBank/DDBJ whole genome shotgun (WGS) entry which is preliminary data.</text>
</comment>